<dbReference type="InterPro" id="IPR001959">
    <property type="entry name" value="Transposase"/>
</dbReference>
<evidence type="ECO:0000256" key="3">
    <source>
        <dbReference type="ARBA" id="ARBA00022578"/>
    </source>
</evidence>
<dbReference type="PANTHER" id="PTHR30405:SF25">
    <property type="entry name" value="RNA-GUIDED DNA ENDONUCLEASE INSQ-RELATED"/>
    <property type="match status" value="1"/>
</dbReference>
<sequence>MLTAWKRRSDLAFLNEVSSVPLQQALRHLQKAYTGFFDGRTAYSRFKQKRHLTGSAEYTKSGFTFRGGELKLAKHDAPLAIRWSRELPYGADPSTVTVTRDAAGRWFVSLLVKQDIPTLPKRDNAIGIDAGLTALLTMSTGEQIINPRHERRDRARIKQRQQDLSRKQKGSTNYRKAQVRLARTHARVTDRRHDVLHKLTTRLVRENQTICVEDLHVRGMLGNHTLARAIADASWSTFRRLLEYKADWYGRELVVIDRFFPSSRTCSACGTLKSKMPLAARTFTCPECGHAEDRDVNAAKNILAAGLAVAACGDGVRPKRR</sequence>
<evidence type="ECO:0000256" key="4">
    <source>
        <dbReference type="ARBA" id="ARBA00023125"/>
    </source>
</evidence>
<evidence type="ECO:0000313" key="9">
    <source>
        <dbReference type="EMBL" id="GAA2327591.1"/>
    </source>
</evidence>
<evidence type="ECO:0000259" key="7">
    <source>
        <dbReference type="Pfam" id="PF01385"/>
    </source>
</evidence>
<gene>
    <name evidence="9" type="ORF">GCM10010403_18240</name>
</gene>
<keyword evidence="9" id="KW-0540">Nuclease</keyword>
<evidence type="ECO:0000259" key="8">
    <source>
        <dbReference type="Pfam" id="PF07282"/>
    </source>
</evidence>
<accession>A0ABN3FCY6</accession>
<dbReference type="NCBIfam" id="NF040570">
    <property type="entry name" value="guided_TnpB"/>
    <property type="match status" value="1"/>
</dbReference>
<organism evidence="9 10">
    <name type="scientific">Glycomyces rutgersensis</name>
    <dbReference type="NCBI Taxonomy" id="58115"/>
    <lineage>
        <taxon>Bacteria</taxon>
        <taxon>Bacillati</taxon>
        <taxon>Actinomycetota</taxon>
        <taxon>Actinomycetes</taxon>
        <taxon>Glycomycetales</taxon>
        <taxon>Glycomycetaceae</taxon>
        <taxon>Glycomyces</taxon>
    </lineage>
</organism>
<dbReference type="Proteomes" id="UP001501584">
    <property type="component" value="Unassembled WGS sequence"/>
</dbReference>
<comment type="similarity">
    <text evidence="1">In the C-terminal section; belongs to the transposase 35 family.</text>
</comment>
<comment type="caution">
    <text evidence="9">The sequence shown here is derived from an EMBL/GenBank/DDBJ whole genome shotgun (WGS) entry which is preliminary data.</text>
</comment>
<dbReference type="EMBL" id="BAAASX010000002">
    <property type="protein sequence ID" value="GAA2327591.1"/>
    <property type="molecule type" value="Genomic_DNA"/>
</dbReference>
<evidence type="ECO:0000313" key="10">
    <source>
        <dbReference type="Proteomes" id="UP001501584"/>
    </source>
</evidence>
<evidence type="ECO:0000256" key="5">
    <source>
        <dbReference type="ARBA" id="ARBA00023172"/>
    </source>
</evidence>
<keyword evidence="5" id="KW-0233">DNA recombination</keyword>
<comment type="similarity">
    <text evidence="2">In the N-terminal section; belongs to the transposase 2 family.</text>
</comment>
<evidence type="ECO:0000256" key="1">
    <source>
        <dbReference type="ARBA" id="ARBA00008761"/>
    </source>
</evidence>
<evidence type="ECO:0000256" key="6">
    <source>
        <dbReference type="SAM" id="MobiDB-lite"/>
    </source>
</evidence>
<keyword evidence="9" id="KW-0378">Hydrolase</keyword>
<proteinExistence type="inferred from homology"/>
<dbReference type="InterPro" id="IPR010095">
    <property type="entry name" value="Cas12f1-like_TNB"/>
</dbReference>
<feature type="region of interest" description="Disordered" evidence="6">
    <location>
        <begin position="147"/>
        <end position="175"/>
    </location>
</feature>
<dbReference type="Pfam" id="PF01385">
    <property type="entry name" value="OrfB_IS605"/>
    <property type="match status" value="1"/>
</dbReference>
<dbReference type="InterPro" id="IPR051399">
    <property type="entry name" value="RNA-guided_DNA_endo/Transpos"/>
</dbReference>
<keyword evidence="3" id="KW-0815">Transposition</keyword>
<dbReference type="PANTHER" id="PTHR30405">
    <property type="entry name" value="TRANSPOSASE"/>
    <property type="match status" value="1"/>
</dbReference>
<dbReference type="GO" id="GO:0004519">
    <property type="term" value="F:endonuclease activity"/>
    <property type="evidence" value="ECO:0007669"/>
    <property type="project" value="UniProtKB-KW"/>
</dbReference>
<keyword evidence="10" id="KW-1185">Reference proteome</keyword>
<name>A0ABN3FCY6_9ACTN</name>
<dbReference type="NCBIfam" id="TIGR01766">
    <property type="entry name" value="IS200/IS605 family accessory protein TnpB-like domain"/>
    <property type="match status" value="1"/>
</dbReference>
<reference evidence="9 10" key="1">
    <citation type="journal article" date="2019" name="Int. J. Syst. Evol. Microbiol.">
        <title>The Global Catalogue of Microorganisms (GCM) 10K type strain sequencing project: providing services to taxonomists for standard genome sequencing and annotation.</title>
        <authorList>
            <consortium name="The Broad Institute Genomics Platform"/>
            <consortium name="The Broad Institute Genome Sequencing Center for Infectious Disease"/>
            <person name="Wu L."/>
            <person name="Ma J."/>
        </authorList>
    </citation>
    <scope>NUCLEOTIDE SEQUENCE [LARGE SCALE GENOMIC DNA]</scope>
    <source>
        <strain evidence="9 10">JCM 6238</strain>
    </source>
</reference>
<dbReference type="Pfam" id="PF07282">
    <property type="entry name" value="Cas12f1-like_TNB"/>
    <property type="match status" value="1"/>
</dbReference>
<protein>
    <submittedName>
        <fullName evidence="9">RNA-guided endonuclease TnpB family protein</fullName>
    </submittedName>
</protein>
<keyword evidence="4" id="KW-0238">DNA-binding</keyword>
<feature type="domain" description="Probable transposase IS891/IS1136/IS1341" evidence="7">
    <location>
        <begin position="114"/>
        <end position="222"/>
    </location>
</feature>
<evidence type="ECO:0000256" key="2">
    <source>
        <dbReference type="ARBA" id="ARBA00011044"/>
    </source>
</evidence>
<keyword evidence="9" id="KW-0255">Endonuclease</keyword>
<feature type="domain" description="Cas12f1-like TNB" evidence="8">
    <location>
        <begin position="235"/>
        <end position="302"/>
    </location>
</feature>